<evidence type="ECO:0000313" key="1">
    <source>
        <dbReference type="EMBL" id="SDW70349.1"/>
    </source>
</evidence>
<dbReference type="STRING" id="356660.SAMN05444336_102137"/>
<reference evidence="1 2" key="1">
    <citation type="submission" date="2016-10" db="EMBL/GenBank/DDBJ databases">
        <authorList>
            <person name="de Groot N.N."/>
        </authorList>
    </citation>
    <scope>NUCLEOTIDE SEQUENCE [LARGE SCALE GENOMIC DNA]</scope>
    <source>
        <strain evidence="1 2">DSM 17890</strain>
    </source>
</reference>
<dbReference type="Proteomes" id="UP000199118">
    <property type="component" value="Unassembled WGS sequence"/>
</dbReference>
<dbReference type="SUPFAM" id="SSF53756">
    <property type="entry name" value="UDP-Glycosyltransferase/glycogen phosphorylase"/>
    <property type="match status" value="1"/>
</dbReference>
<evidence type="ECO:0000313" key="2">
    <source>
        <dbReference type="Proteomes" id="UP000199118"/>
    </source>
</evidence>
<name>A0A1H2VR76_9RHOB</name>
<dbReference type="GO" id="GO:0016740">
    <property type="term" value="F:transferase activity"/>
    <property type="evidence" value="ECO:0007669"/>
    <property type="project" value="UniProtKB-KW"/>
</dbReference>
<keyword evidence="1" id="KW-0808">Transferase</keyword>
<dbReference type="Pfam" id="PF13692">
    <property type="entry name" value="Glyco_trans_1_4"/>
    <property type="match status" value="1"/>
</dbReference>
<gene>
    <name evidence="1" type="ORF">SAMN05444336_102137</name>
</gene>
<dbReference type="EMBL" id="FNMZ01000002">
    <property type="protein sequence ID" value="SDW70349.1"/>
    <property type="molecule type" value="Genomic_DNA"/>
</dbReference>
<keyword evidence="2" id="KW-1185">Reference proteome</keyword>
<sequence>MATEGAATAAADQVDADVITCAWYHAGIRDFHLAWMRANPRPGMISIVRITDDRPVDKLVEENKRFGAEKVYVFRSQGKVLRNLVKLLPIFSLYAFWITWREGRTRQFLTHDGFCFWMIPSFILRRRCYLFAHDPKPHESAEQAMAATIRKRYFRWVYFRKHWRAIVVGSESNRAKMLEGNAVSDTIVSPFPKFDADLFEGGAGIPELGGETGYILFFGRVDIYKGVYDWLVANADGLVKSHRVVIAGEMIDKRVLEFADRVTIIGRFIKTEEVPGLFENARALICPYISSTHSGIVDMGVSFGTPVYVSRIPYFEEMYADRPEVRYLDALAPDLAADTA</sequence>
<proteinExistence type="predicted"/>
<dbReference type="AlphaFoldDB" id="A0A1H2VR76"/>
<organism evidence="1 2">
    <name type="scientific">Albimonas donghaensis</name>
    <dbReference type="NCBI Taxonomy" id="356660"/>
    <lineage>
        <taxon>Bacteria</taxon>
        <taxon>Pseudomonadati</taxon>
        <taxon>Pseudomonadota</taxon>
        <taxon>Alphaproteobacteria</taxon>
        <taxon>Rhodobacterales</taxon>
        <taxon>Paracoccaceae</taxon>
        <taxon>Albimonas</taxon>
    </lineage>
</organism>
<accession>A0A1H2VR76</accession>
<dbReference type="Gene3D" id="3.40.50.2000">
    <property type="entry name" value="Glycogen Phosphorylase B"/>
    <property type="match status" value="1"/>
</dbReference>
<protein>
    <submittedName>
        <fullName evidence="1">Glycosyltransferase involved in cell wall bisynthesis</fullName>
    </submittedName>
</protein>